<sequence>MHAASLLFVYLLALFSTVFAVTHTVVVGGNGTLTFSPSQVFANEGDVIAYEFQSGTHSVVQSTFDNPCTAAPAANAVNSGLVTVDQALIDSGVRYPTYRLGVINASEPLWIMCSVPDHCMKGMVMVVNPSGNKTFDSFKTTALGLNTTALFDSSATALVPQSSLGKMLVGAMAVLAVSLAL</sequence>
<dbReference type="Gene3D" id="2.60.40.420">
    <property type="entry name" value="Cupredoxins - blue copper proteins"/>
    <property type="match status" value="1"/>
</dbReference>
<name>A0A165DV92_EXIGL</name>
<evidence type="ECO:0000313" key="2">
    <source>
        <dbReference type="EMBL" id="KZV85440.1"/>
    </source>
</evidence>
<dbReference type="PANTHER" id="PTHR34883">
    <property type="entry name" value="SERINE-RICH PROTEIN, PUTATIVE-RELATED-RELATED"/>
    <property type="match status" value="1"/>
</dbReference>
<feature type="signal peptide" evidence="1">
    <location>
        <begin position="1"/>
        <end position="20"/>
    </location>
</feature>
<dbReference type="OrthoDB" id="1921208at2759"/>
<keyword evidence="3" id="KW-1185">Reference proteome</keyword>
<keyword evidence="1" id="KW-0732">Signal</keyword>
<gene>
    <name evidence="2" type="ORF">EXIGLDRAFT_726143</name>
</gene>
<dbReference type="InterPro" id="IPR052953">
    <property type="entry name" value="Ser-rich/MCO-related"/>
</dbReference>
<dbReference type="PANTHER" id="PTHR34883:SF15">
    <property type="entry name" value="EXTRACELLULAR SERINE-RICH PROTEIN"/>
    <property type="match status" value="1"/>
</dbReference>
<proteinExistence type="predicted"/>
<dbReference type="InterPro" id="IPR008972">
    <property type="entry name" value="Cupredoxin"/>
</dbReference>
<evidence type="ECO:0000256" key="1">
    <source>
        <dbReference type="SAM" id="SignalP"/>
    </source>
</evidence>
<feature type="chain" id="PRO_5007856839" description="Cupredoxin" evidence="1">
    <location>
        <begin position="21"/>
        <end position="181"/>
    </location>
</feature>
<evidence type="ECO:0000313" key="3">
    <source>
        <dbReference type="Proteomes" id="UP000077266"/>
    </source>
</evidence>
<organism evidence="2 3">
    <name type="scientific">Exidia glandulosa HHB12029</name>
    <dbReference type="NCBI Taxonomy" id="1314781"/>
    <lineage>
        <taxon>Eukaryota</taxon>
        <taxon>Fungi</taxon>
        <taxon>Dikarya</taxon>
        <taxon>Basidiomycota</taxon>
        <taxon>Agaricomycotina</taxon>
        <taxon>Agaricomycetes</taxon>
        <taxon>Auriculariales</taxon>
        <taxon>Exidiaceae</taxon>
        <taxon>Exidia</taxon>
    </lineage>
</organism>
<dbReference type="SUPFAM" id="SSF49503">
    <property type="entry name" value="Cupredoxins"/>
    <property type="match status" value="1"/>
</dbReference>
<dbReference type="STRING" id="1314781.A0A165DV92"/>
<dbReference type="InParanoid" id="A0A165DV92"/>
<dbReference type="Proteomes" id="UP000077266">
    <property type="component" value="Unassembled WGS sequence"/>
</dbReference>
<accession>A0A165DV92</accession>
<protein>
    <recommendedName>
        <fullName evidence="4">Cupredoxin</fullName>
    </recommendedName>
</protein>
<dbReference type="CDD" id="cd00920">
    <property type="entry name" value="Cupredoxin"/>
    <property type="match status" value="1"/>
</dbReference>
<dbReference type="AlphaFoldDB" id="A0A165DV92"/>
<dbReference type="EMBL" id="KV426189">
    <property type="protein sequence ID" value="KZV85440.1"/>
    <property type="molecule type" value="Genomic_DNA"/>
</dbReference>
<reference evidence="2 3" key="1">
    <citation type="journal article" date="2016" name="Mol. Biol. Evol.">
        <title>Comparative Genomics of Early-Diverging Mushroom-Forming Fungi Provides Insights into the Origins of Lignocellulose Decay Capabilities.</title>
        <authorList>
            <person name="Nagy L.G."/>
            <person name="Riley R."/>
            <person name="Tritt A."/>
            <person name="Adam C."/>
            <person name="Daum C."/>
            <person name="Floudas D."/>
            <person name="Sun H."/>
            <person name="Yadav J.S."/>
            <person name="Pangilinan J."/>
            <person name="Larsson K.H."/>
            <person name="Matsuura K."/>
            <person name="Barry K."/>
            <person name="Labutti K."/>
            <person name="Kuo R."/>
            <person name="Ohm R.A."/>
            <person name="Bhattacharya S.S."/>
            <person name="Shirouzu T."/>
            <person name="Yoshinaga Y."/>
            <person name="Martin F.M."/>
            <person name="Grigoriev I.V."/>
            <person name="Hibbett D.S."/>
        </authorList>
    </citation>
    <scope>NUCLEOTIDE SEQUENCE [LARGE SCALE GENOMIC DNA]</scope>
    <source>
        <strain evidence="2 3">HHB12029</strain>
    </source>
</reference>
<evidence type="ECO:0008006" key="4">
    <source>
        <dbReference type="Google" id="ProtNLM"/>
    </source>
</evidence>